<dbReference type="NCBIfam" id="TIGR00407">
    <property type="entry name" value="proA"/>
    <property type="match status" value="1"/>
</dbReference>
<comment type="catalytic activity">
    <reaction evidence="6 7">
        <text>L-glutamate 5-semialdehyde + phosphate + NADP(+) = L-glutamyl 5-phosphate + NADPH + H(+)</text>
        <dbReference type="Rhea" id="RHEA:19541"/>
        <dbReference type="ChEBI" id="CHEBI:15378"/>
        <dbReference type="ChEBI" id="CHEBI:43474"/>
        <dbReference type="ChEBI" id="CHEBI:57783"/>
        <dbReference type="ChEBI" id="CHEBI:58066"/>
        <dbReference type="ChEBI" id="CHEBI:58274"/>
        <dbReference type="ChEBI" id="CHEBI:58349"/>
        <dbReference type="EC" id="1.2.1.41"/>
    </reaction>
</comment>
<dbReference type="RefSeq" id="WP_114371515.1">
    <property type="nucleotide sequence ID" value="NZ_CP031092.1"/>
</dbReference>
<keyword evidence="3 7" id="KW-0641">Proline biosynthesis</keyword>
<dbReference type="Proteomes" id="UP000252100">
    <property type="component" value="Chromosome"/>
</dbReference>
<dbReference type="OrthoDB" id="9809970at2"/>
<dbReference type="GO" id="GO:0005737">
    <property type="term" value="C:cytoplasm"/>
    <property type="evidence" value="ECO:0007669"/>
    <property type="project" value="UniProtKB-SubCell"/>
</dbReference>
<dbReference type="HAMAP" id="MF_00412">
    <property type="entry name" value="ProA"/>
    <property type="match status" value="1"/>
</dbReference>
<dbReference type="FunFam" id="3.40.309.10:FF:000006">
    <property type="entry name" value="Gamma-glutamyl phosphate reductase"/>
    <property type="match status" value="1"/>
</dbReference>
<evidence type="ECO:0000313" key="10">
    <source>
        <dbReference type="Proteomes" id="UP000252100"/>
    </source>
</evidence>
<dbReference type="InterPro" id="IPR015590">
    <property type="entry name" value="Aldehyde_DH_dom"/>
</dbReference>
<dbReference type="EC" id="1.2.1.41" evidence="7"/>
<keyword evidence="10" id="KW-1185">Reference proteome</keyword>
<dbReference type="NCBIfam" id="NF001221">
    <property type="entry name" value="PRK00197.1"/>
    <property type="match status" value="1"/>
</dbReference>
<evidence type="ECO:0000256" key="4">
    <source>
        <dbReference type="ARBA" id="ARBA00022857"/>
    </source>
</evidence>
<dbReference type="KEGG" id="rue:DT065_05285"/>
<dbReference type="PANTHER" id="PTHR11063:SF8">
    <property type="entry name" value="DELTA-1-PYRROLINE-5-CARBOXYLATE SYNTHASE"/>
    <property type="match status" value="1"/>
</dbReference>
<dbReference type="GO" id="GO:0004350">
    <property type="term" value="F:glutamate-5-semialdehyde dehydrogenase activity"/>
    <property type="evidence" value="ECO:0007669"/>
    <property type="project" value="UniProtKB-UniRule"/>
</dbReference>
<keyword evidence="2 7" id="KW-0028">Amino-acid biosynthesis</keyword>
<dbReference type="AlphaFoldDB" id="A0A345BX11"/>
<dbReference type="GO" id="GO:0055129">
    <property type="term" value="P:L-proline biosynthetic process"/>
    <property type="evidence" value="ECO:0007669"/>
    <property type="project" value="UniProtKB-UniRule"/>
</dbReference>
<evidence type="ECO:0000256" key="3">
    <source>
        <dbReference type="ARBA" id="ARBA00022650"/>
    </source>
</evidence>
<keyword evidence="7" id="KW-0963">Cytoplasm</keyword>
<dbReference type="Gene3D" id="3.40.605.10">
    <property type="entry name" value="Aldehyde Dehydrogenase, Chain A, domain 1"/>
    <property type="match status" value="1"/>
</dbReference>
<dbReference type="EMBL" id="CP031092">
    <property type="protein sequence ID" value="AXF55492.1"/>
    <property type="molecule type" value="Genomic_DNA"/>
</dbReference>
<dbReference type="InterPro" id="IPR000965">
    <property type="entry name" value="GPR_dom"/>
</dbReference>
<evidence type="ECO:0000259" key="8">
    <source>
        <dbReference type="Pfam" id="PF00171"/>
    </source>
</evidence>
<dbReference type="InterPro" id="IPR012134">
    <property type="entry name" value="Glu-5-SA_DH"/>
</dbReference>
<gene>
    <name evidence="7" type="primary">proA</name>
    <name evidence="9" type="ORF">DT065_05285</name>
</gene>
<dbReference type="CDD" id="cd07079">
    <property type="entry name" value="ALDH_F18-19_ProA-GPR"/>
    <property type="match status" value="1"/>
</dbReference>
<dbReference type="PIRSF" id="PIRSF000151">
    <property type="entry name" value="GPR"/>
    <property type="match status" value="1"/>
</dbReference>
<name>A0A345BX11_9BACI</name>
<keyword evidence="5 7" id="KW-0560">Oxidoreductase</keyword>
<feature type="domain" description="Aldehyde dehydrogenase" evidence="8">
    <location>
        <begin position="3"/>
        <end position="270"/>
    </location>
</feature>
<evidence type="ECO:0000256" key="5">
    <source>
        <dbReference type="ARBA" id="ARBA00023002"/>
    </source>
</evidence>
<dbReference type="InterPro" id="IPR016162">
    <property type="entry name" value="Ald_DH_N"/>
</dbReference>
<dbReference type="Pfam" id="PF00171">
    <property type="entry name" value="Aldedh"/>
    <property type="match status" value="1"/>
</dbReference>
<dbReference type="SUPFAM" id="SSF53720">
    <property type="entry name" value="ALDH-like"/>
    <property type="match status" value="1"/>
</dbReference>
<dbReference type="Gene3D" id="3.40.309.10">
    <property type="entry name" value="Aldehyde Dehydrogenase, Chain A, domain 2"/>
    <property type="match status" value="1"/>
</dbReference>
<comment type="subcellular location">
    <subcellularLocation>
        <location evidence="7">Cytoplasm</location>
    </subcellularLocation>
</comment>
<comment type="similarity">
    <text evidence="7">Belongs to the gamma-glutamyl phosphate reductase family.</text>
</comment>
<proteinExistence type="inferred from homology"/>
<dbReference type="InterPro" id="IPR016161">
    <property type="entry name" value="Ald_DH/histidinol_DH"/>
</dbReference>
<evidence type="ECO:0000256" key="7">
    <source>
        <dbReference type="HAMAP-Rule" id="MF_00412"/>
    </source>
</evidence>
<comment type="pathway">
    <text evidence="1 7">Amino-acid biosynthesis; L-proline biosynthesis; L-glutamate 5-semialdehyde from L-glutamate: step 2/2.</text>
</comment>
<dbReference type="InterPro" id="IPR016163">
    <property type="entry name" value="Ald_DH_C"/>
</dbReference>
<sequence>MNEVKQLAQDAKAASQSLGLCPTTEKNEALQAMAREVLNREKDILAANEKDVASGKQNGLSDYLLDRLRLSPKRLQSMSQGLETLVDLPDPLTVEPETWTRHDGLVIENRRVALGVIAMIYEARPNVTVDAAGLCLKAGNAVLLRGSSSAVHSNEALVSAMKAGLKRCGLPETLVQLVNPENHDTVRELGQMRGLVDVIIPRGGAGLIQAVIEQSTVPVIETGVGNCHVYIEATANKEMAISIAVDAKTDRPSVCNAAETILLDEPWANTNGTALIEALLAEGVTIKGDENIQRLHGDVKPAGEDDWAAEYLAPIVALGTVPDTDAAIAHVRRFGTTHSEAIVTENTEKARAFQNQIDASSVYHNASTRYTDGAEFGFGAEIGISTQKLHARGPLGLGALTTNKYVVSGDGHVKGGTVQ</sequence>
<reference evidence="9 10" key="1">
    <citation type="journal article" date="2018" name="J. Microbiol.">
        <title>Salicibibacter kimchii gen. nov., sp. nov., a moderately halophilic and alkalitolerant bacterium in the family Bacillaceae, isolated from kimchi.</title>
        <authorList>
            <person name="Jang J.Y."/>
            <person name="Oh Y.J."/>
            <person name="Lim S.K."/>
            <person name="Park H.K."/>
            <person name="Lee C."/>
            <person name="Kim J.Y."/>
            <person name="Lee M.A."/>
            <person name="Choi H.J."/>
        </authorList>
    </citation>
    <scope>NUCLEOTIDE SEQUENCE [LARGE SCALE GENOMIC DNA]</scope>
    <source>
        <strain evidence="9 10">NKC1-1</strain>
    </source>
</reference>
<dbReference type="GO" id="GO:0050661">
    <property type="term" value="F:NADP binding"/>
    <property type="evidence" value="ECO:0007669"/>
    <property type="project" value="InterPro"/>
</dbReference>
<evidence type="ECO:0000313" key="9">
    <source>
        <dbReference type="EMBL" id="AXF55492.1"/>
    </source>
</evidence>
<organism evidence="9 10">
    <name type="scientific">Salicibibacter kimchii</name>
    <dbReference type="NCBI Taxonomy" id="2099786"/>
    <lineage>
        <taxon>Bacteria</taxon>
        <taxon>Bacillati</taxon>
        <taxon>Bacillota</taxon>
        <taxon>Bacilli</taxon>
        <taxon>Bacillales</taxon>
        <taxon>Bacillaceae</taxon>
        <taxon>Salicibibacter</taxon>
    </lineage>
</organism>
<protein>
    <recommendedName>
        <fullName evidence="7">Gamma-glutamyl phosphate reductase</fullName>
        <shortName evidence="7">GPR</shortName>
        <ecNumber evidence="7">1.2.1.41</ecNumber>
    </recommendedName>
    <alternativeName>
        <fullName evidence="7">Glutamate-5-semialdehyde dehydrogenase</fullName>
    </alternativeName>
    <alternativeName>
        <fullName evidence="7">Glutamyl-gamma-semialdehyde dehydrogenase</fullName>
        <shortName evidence="7">GSA dehydrogenase</shortName>
    </alternativeName>
</protein>
<dbReference type="UniPathway" id="UPA00098">
    <property type="reaction ID" value="UER00360"/>
</dbReference>
<comment type="function">
    <text evidence="7">Catalyzes the NADPH-dependent reduction of L-glutamate 5-phosphate into L-glutamate 5-semialdehyde and phosphate. The product spontaneously undergoes cyclization to form 1-pyrroline-5-carboxylate.</text>
</comment>
<keyword evidence="4 7" id="KW-0521">NADP</keyword>
<dbReference type="PANTHER" id="PTHR11063">
    <property type="entry name" value="GLUTAMATE SEMIALDEHYDE DEHYDROGENASE"/>
    <property type="match status" value="1"/>
</dbReference>
<accession>A0A345BX11</accession>
<evidence type="ECO:0000256" key="6">
    <source>
        <dbReference type="ARBA" id="ARBA00049024"/>
    </source>
</evidence>
<evidence type="ECO:0000256" key="2">
    <source>
        <dbReference type="ARBA" id="ARBA00022605"/>
    </source>
</evidence>
<evidence type="ECO:0000256" key="1">
    <source>
        <dbReference type="ARBA" id="ARBA00004985"/>
    </source>
</evidence>